<sequence>MQYDTIVIGGGHNGLAAATLLAKAGQSVLVLEKGAQPGGAVGVTRFKDGGSVPRYAHSTIALGRQEISDLGLSRHGLTGREAPLSTLLLSDDGRHVYLDGPSVAYADGAAHPDAAGFTALRDRLSRFADKLAPLVAAPPPQLEGGDWREIVGLAGLAFGIRRLGAVDSREFMRVLLSNVYDTVLDEMDDSPLAALLGVDAVLGGRQGPRAPGTVLTLLQRLRNGGNRIVPKGGMATVVDAFAEAASAAGVTIRCKTGVTAILTEDDRATGVETEEGERITCGRVLSSLDPMTTIRLTGIGQFDAEDVRRVRNIRTRGAAAKVNLSLSAMPSFTGVSDKQASGRILTAQGLGDLELTYNAVKYGEMPETPIMEIVLPGRRDAEMGATLSAIVQYVPYDLQGGWTDSAKKTLESKVLDRLEGFAPGLTASVQEAEVLTPVDIETETGAPGGHWHHGELIADQMLMLRPVPGMDRYEMPVSGMYLCGASTHPGGDVTGLPGCNAARQVLKGLKKRAAA</sequence>
<keyword evidence="6" id="KW-1185">Reference proteome</keyword>
<dbReference type="InterPro" id="IPR002937">
    <property type="entry name" value="Amino_oxidase"/>
</dbReference>
<dbReference type="GO" id="GO:0016491">
    <property type="term" value="F:oxidoreductase activity"/>
    <property type="evidence" value="ECO:0007669"/>
    <property type="project" value="InterPro"/>
</dbReference>
<comment type="subunit">
    <text evidence="2">Interacts with COX5B; this interaction may contribute to localize PYROXD2 to the inner face of the inner mitochondrial membrane.</text>
</comment>
<gene>
    <name evidence="5" type="ORF">HH303_16500</name>
</gene>
<dbReference type="SUPFAM" id="SSF51905">
    <property type="entry name" value="FAD/NAD(P)-binding domain"/>
    <property type="match status" value="1"/>
</dbReference>
<dbReference type="Pfam" id="PF01593">
    <property type="entry name" value="Amino_oxidase"/>
    <property type="match status" value="1"/>
</dbReference>
<dbReference type="Proteomes" id="UP000539372">
    <property type="component" value="Unassembled WGS sequence"/>
</dbReference>
<dbReference type="AlphaFoldDB" id="A0A7Y0E2M5"/>
<dbReference type="InterPro" id="IPR036188">
    <property type="entry name" value="FAD/NAD-bd_sf"/>
</dbReference>
<evidence type="ECO:0000259" key="4">
    <source>
        <dbReference type="Pfam" id="PF01593"/>
    </source>
</evidence>
<evidence type="ECO:0000256" key="2">
    <source>
        <dbReference type="ARBA" id="ARBA00038825"/>
    </source>
</evidence>
<evidence type="ECO:0000256" key="1">
    <source>
        <dbReference type="ARBA" id="ARBA00037217"/>
    </source>
</evidence>
<organism evidence="5 6">
    <name type="scientific">Pacificispira spongiicola</name>
    <dbReference type="NCBI Taxonomy" id="2729598"/>
    <lineage>
        <taxon>Bacteria</taxon>
        <taxon>Pseudomonadati</taxon>
        <taxon>Pseudomonadota</taxon>
        <taxon>Alphaproteobacteria</taxon>
        <taxon>Rhodospirillales</taxon>
        <taxon>Rhodospirillaceae</taxon>
        <taxon>Pacificispira</taxon>
    </lineage>
</organism>
<comment type="function">
    <text evidence="1">Probable oxidoreductase that may play a role as regulator of mitochondrial function.</text>
</comment>
<dbReference type="PANTHER" id="PTHR10668:SF103">
    <property type="entry name" value="PYRIDINE NUCLEOTIDE-DISULFIDE OXIDOREDUCTASE DOMAIN-CONTAINING PROTEIN 2"/>
    <property type="match status" value="1"/>
</dbReference>
<dbReference type="Gene3D" id="3.50.50.60">
    <property type="entry name" value="FAD/NAD(P)-binding domain"/>
    <property type="match status" value="2"/>
</dbReference>
<comment type="caution">
    <text evidence="5">The sequence shown here is derived from an EMBL/GenBank/DDBJ whole genome shotgun (WGS) entry which is preliminary data.</text>
</comment>
<feature type="domain" description="Amine oxidase" evidence="4">
    <location>
        <begin position="14"/>
        <end position="506"/>
    </location>
</feature>
<dbReference type="RefSeq" id="WP_169626484.1">
    <property type="nucleotide sequence ID" value="NZ_JABBNT010000005.1"/>
</dbReference>
<dbReference type="PANTHER" id="PTHR10668">
    <property type="entry name" value="PHYTOENE DEHYDROGENASE"/>
    <property type="match status" value="1"/>
</dbReference>
<name>A0A7Y0E2M5_9PROT</name>
<evidence type="ECO:0000256" key="3">
    <source>
        <dbReference type="ARBA" id="ARBA00040298"/>
    </source>
</evidence>
<evidence type="ECO:0000313" key="5">
    <source>
        <dbReference type="EMBL" id="NMM46095.1"/>
    </source>
</evidence>
<proteinExistence type="predicted"/>
<dbReference type="EMBL" id="JABBNT010000005">
    <property type="protein sequence ID" value="NMM46095.1"/>
    <property type="molecule type" value="Genomic_DNA"/>
</dbReference>
<reference evidence="5 6" key="1">
    <citation type="submission" date="2020-04" db="EMBL/GenBank/DDBJ databases">
        <title>Rhodospirillaceae bacterium KN72 isolated from deep sea.</title>
        <authorList>
            <person name="Zhang D.-C."/>
        </authorList>
    </citation>
    <scope>NUCLEOTIDE SEQUENCE [LARGE SCALE GENOMIC DNA]</scope>
    <source>
        <strain evidence="5 6">KN72</strain>
    </source>
</reference>
<evidence type="ECO:0000313" key="6">
    <source>
        <dbReference type="Proteomes" id="UP000539372"/>
    </source>
</evidence>
<accession>A0A7Y0E2M5</accession>
<protein>
    <recommendedName>
        <fullName evidence="3">Pyridine nucleotide-disulfide oxidoreductase domain-containing protein 2</fullName>
    </recommendedName>
</protein>